<feature type="compositionally biased region" description="Low complexity" evidence="1">
    <location>
        <begin position="232"/>
        <end position="243"/>
    </location>
</feature>
<feature type="region of interest" description="Disordered" evidence="1">
    <location>
        <begin position="225"/>
        <end position="338"/>
    </location>
</feature>
<evidence type="ECO:0000256" key="1">
    <source>
        <dbReference type="SAM" id="MobiDB-lite"/>
    </source>
</evidence>
<feature type="region of interest" description="Disordered" evidence="1">
    <location>
        <begin position="76"/>
        <end position="115"/>
    </location>
</feature>
<keyword evidence="3" id="KW-1185">Reference proteome</keyword>
<dbReference type="KEGG" id="pco:PHACADRAFT_265829"/>
<feature type="compositionally biased region" description="Polar residues" evidence="1">
    <location>
        <begin position="255"/>
        <end position="264"/>
    </location>
</feature>
<reference evidence="2 3" key="1">
    <citation type="journal article" date="2012" name="BMC Genomics">
        <title>Comparative genomics of the white-rot fungi, Phanerochaete carnosa and P. chrysosporium, to elucidate the genetic basis of the distinct wood types they colonize.</title>
        <authorList>
            <person name="Suzuki H."/>
            <person name="MacDonald J."/>
            <person name="Syed K."/>
            <person name="Salamov A."/>
            <person name="Hori C."/>
            <person name="Aerts A."/>
            <person name="Henrissat B."/>
            <person name="Wiebenga A."/>
            <person name="vanKuyk P.A."/>
            <person name="Barry K."/>
            <person name="Lindquist E."/>
            <person name="LaButti K."/>
            <person name="Lapidus A."/>
            <person name="Lucas S."/>
            <person name="Coutinho P."/>
            <person name="Gong Y."/>
            <person name="Samejima M."/>
            <person name="Mahadevan R."/>
            <person name="Abou-Zaid M."/>
            <person name="de Vries R.P."/>
            <person name="Igarashi K."/>
            <person name="Yadav J.S."/>
            <person name="Grigoriev I.V."/>
            <person name="Master E.R."/>
        </authorList>
    </citation>
    <scope>NUCLEOTIDE SEQUENCE [LARGE SCALE GENOMIC DNA]</scope>
    <source>
        <strain evidence="2 3">HHB-10118-sp</strain>
    </source>
</reference>
<evidence type="ECO:0000313" key="3">
    <source>
        <dbReference type="Proteomes" id="UP000008370"/>
    </source>
</evidence>
<feature type="compositionally biased region" description="Low complexity" evidence="1">
    <location>
        <begin position="78"/>
        <end position="95"/>
    </location>
</feature>
<sequence length="993" mass="106347">MSNKPSQPSGERTTSSRTSAVQRSTEPTTSRKRSNTKYGVQPAIHLSLKTSTSALPRLQSHGGVNLNYDLQQATFGKRSAGSSSPSTASPSTGRSAGYSPSSNGSHTPASPLTASPDHMSMFSGFGDTISSSLPLSLSALWTEPSLDLVSPSPSSVSSSRRPSLSPYAHGHQVRSQPALAQSRSSNNLRLAAHRLPSDPASRKSSITSVERDAGLHLDMKRLLSKPAQPTHSGSSIMSLGSDSEPLRSPMYPGSLSRQPSSRRTATGPLPDERTRRPTEDTATLRKSASRASLHASALQQQQQPQKQRNVLRRKASATSNPATPTAQTFHQQQQQPGARISLKSFVRASVAAPPARRATHDVATTTTTSELPRRHKSPPVNLTPAGAVAHAYKQQARRRSELAEMSGGSSGDLRDGSVDSRRTTRVAADGDEGEESGGAYYTVLGGSAGRLIAVGSVEDSMWEFGYDARYGVDERFRQARVSSSGSGGAGVRGLGRKVSGKFKRPGSTKEHRRAHADELLDRRPKTSPGSSSSRPLGPSMDEYVDVNQQVCSGTAIPSAPNGTPEDKTLRSVRSFKGKEPDSNSKGSGDDSSPGGKIWKLMKRISTGALREKYHDATPPPPVPALPDDYKHLASPRTTLDIRKGRDDASETGISRFMNSRTSLSAVRPSTAPVRSSPRTTTDSSRPSTGPRHSTTTRSSSPMSSEVASSRYFQKSHSTHSSISSYGEELPPLPKPSSSNVGQHIMTPGELYSKLGGDELVLPKPHQQSRSRTRSLGGEGAPRPPSDIRPSLPPPRRSHTAGSKPAAADAHSHPPSPLIPAFDTTEPTNHFGTLSSQYSLPTSEFGVLNDDAPQRPKRSSRRKPPPFDLAVQTGPPVTPRTPRSPHAPPTITVDDGRSLDRKSLAGSMQSTIHDRDTLYSPSPTSATASHFRTPLRFREIDSPRVQLSEREKAAKWDDLLMRSEQAGGTLHLGDSGLMSDNVRFSEYSVSESPP</sequence>
<feature type="compositionally biased region" description="Basic and acidic residues" evidence="1">
    <location>
        <begin position="270"/>
        <end position="283"/>
    </location>
</feature>
<name>K5WFX1_PHACS</name>
<organism evidence="2 3">
    <name type="scientific">Phanerochaete carnosa (strain HHB-10118-sp)</name>
    <name type="common">White-rot fungus</name>
    <name type="synonym">Peniophora carnosa</name>
    <dbReference type="NCBI Taxonomy" id="650164"/>
    <lineage>
        <taxon>Eukaryota</taxon>
        <taxon>Fungi</taxon>
        <taxon>Dikarya</taxon>
        <taxon>Basidiomycota</taxon>
        <taxon>Agaricomycotina</taxon>
        <taxon>Agaricomycetes</taxon>
        <taxon>Polyporales</taxon>
        <taxon>Phanerochaetaceae</taxon>
        <taxon>Phanerochaete</taxon>
    </lineage>
</organism>
<feature type="region of interest" description="Disordered" evidence="1">
    <location>
        <begin position="147"/>
        <end position="183"/>
    </location>
</feature>
<feature type="compositionally biased region" description="Polar residues" evidence="1">
    <location>
        <begin position="1"/>
        <end position="28"/>
    </location>
</feature>
<gene>
    <name evidence="2" type="ORF">PHACADRAFT_265829</name>
</gene>
<feature type="compositionally biased region" description="Low complexity" evidence="1">
    <location>
        <begin position="316"/>
        <end position="338"/>
    </location>
</feature>
<feature type="compositionally biased region" description="Basic and acidic residues" evidence="1">
    <location>
        <begin position="893"/>
        <end position="902"/>
    </location>
</feature>
<evidence type="ECO:0000313" key="2">
    <source>
        <dbReference type="EMBL" id="EKM49102.1"/>
    </source>
</evidence>
<feature type="region of interest" description="Disordered" evidence="1">
    <location>
        <begin position="481"/>
        <end position="541"/>
    </location>
</feature>
<feature type="compositionally biased region" description="Low complexity" evidence="1">
    <location>
        <begin position="526"/>
        <end position="539"/>
    </location>
</feature>
<dbReference type="AlphaFoldDB" id="K5WFX1"/>
<dbReference type="HOGENOM" id="CLU_317349_0_0_1"/>
<feature type="compositionally biased region" description="Polar residues" evidence="1">
    <location>
        <begin position="824"/>
        <end position="841"/>
    </location>
</feature>
<dbReference type="InParanoid" id="K5WFX1"/>
<dbReference type="EMBL" id="JH930551">
    <property type="protein sequence ID" value="EKM49102.1"/>
    <property type="molecule type" value="Genomic_DNA"/>
</dbReference>
<feature type="compositionally biased region" description="Low complexity" evidence="1">
    <location>
        <begin position="284"/>
        <end position="308"/>
    </location>
</feature>
<feature type="region of interest" description="Disordered" evidence="1">
    <location>
        <begin position="351"/>
        <end position="437"/>
    </location>
</feature>
<feature type="compositionally biased region" description="Basic and acidic residues" evidence="1">
    <location>
        <begin position="639"/>
        <end position="648"/>
    </location>
</feature>
<feature type="compositionally biased region" description="Low complexity" evidence="1">
    <location>
        <begin position="672"/>
        <end position="709"/>
    </location>
</feature>
<feature type="compositionally biased region" description="Polar residues" evidence="1">
    <location>
        <begin position="98"/>
        <end position="113"/>
    </location>
</feature>
<dbReference type="OrthoDB" id="3364707at2759"/>
<feature type="compositionally biased region" description="Polar residues" evidence="1">
    <location>
        <begin position="173"/>
        <end position="183"/>
    </location>
</feature>
<dbReference type="RefSeq" id="XP_007402346.1">
    <property type="nucleotide sequence ID" value="XM_007402284.1"/>
</dbReference>
<feature type="compositionally biased region" description="Polar residues" evidence="1">
    <location>
        <begin position="918"/>
        <end position="929"/>
    </location>
</feature>
<dbReference type="GeneID" id="18919217"/>
<feature type="compositionally biased region" description="Basic residues" evidence="1">
    <location>
        <begin position="494"/>
        <end position="514"/>
    </location>
</feature>
<feature type="compositionally biased region" description="Basic and acidic residues" evidence="1">
    <location>
        <begin position="515"/>
        <end position="524"/>
    </location>
</feature>
<dbReference type="Proteomes" id="UP000008370">
    <property type="component" value="Unassembled WGS sequence"/>
</dbReference>
<feature type="region of interest" description="Disordered" evidence="1">
    <location>
        <begin position="575"/>
        <end position="930"/>
    </location>
</feature>
<feature type="compositionally biased region" description="Basic residues" evidence="1">
    <location>
        <begin position="854"/>
        <end position="863"/>
    </location>
</feature>
<feature type="compositionally biased region" description="Basic and acidic residues" evidence="1">
    <location>
        <begin position="412"/>
        <end position="422"/>
    </location>
</feature>
<proteinExistence type="predicted"/>
<feature type="region of interest" description="Disordered" evidence="1">
    <location>
        <begin position="1"/>
        <end position="43"/>
    </location>
</feature>
<feature type="compositionally biased region" description="Low complexity" evidence="1">
    <location>
        <begin position="147"/>
        <end position="166"/>
    </location>
</feature>
<protein>
    <submittedName>
        <fullName evidence="2">Uncharacterized protein</fullName>
    </submittedName>
</protein>
<feature type="compositionally biased region" description="Pro residues" evidence="1">
    <location>
        <begin position="781"/>
        <end position="794"/>
    </location>
</feature>
<feature type="compositionally biased region" description="Low complexity" evidence="1">
    <location>
        <begin position="583"/>
        <end position="596"/>
    </location>
</feature>
<accession>K5WFX1</accession>